<organism evidence="3 4">
    <name type="scientific">Paludisphaera mucosa</name>
    <dbReference type="NCBI Taxonomy" id="3030827"/>
    <lineage>
        <taxon>Bacteria</taxon>
        <taxon>Pseudomonadati</taxon>
        <taxon>Planctomycetota</taxon>
        <taxon>Planctomycetia</taxon>
        <taxon>Isosphaerales</taxon>
        <taxon>Isosphaeraceae</taxon>
        <taxon>Paludisphaera</taxon>
    </lineage>
</organism>
<name>A0ABT6FIL4_9BACT</name>
<dbReference type="Proteomes" id="UP001216907">
    <property type="component" value="Unassembled WGS sequence"/>
</dbReference>
<feature type="signal peptide" evidence="2">
    <location>
        <begin position="1"/>
        <end position="23"/>
    </location>
</feature>
<dbReference type="RefSeq" id="WP_277863708.1">
    <property type="nucleotide sequence ID" value="NZ_JARRAG010000002.1"/>
</dbReference>
<proteinExistence type="predicted"/>
<keyword evidence="2" id="KW-0732">Signal</keyword>
<keyword evidence="4" id="KW-1185">Reference proteome</keyword>
<comment type="caution">
    <text evidence="3">The sequence shown here is derived from an EMBL/GenBank/DDBJ whole genome shotgun (WGS) entry which is preliminary data.</text>
</comment>
<reference evidence="3 4" key="1">
    <citation type="submission" date="2023-03" db="EMBL/GenBank/DDBJ databases">
        <title>Paludisphaera mucosa sp. nov. a novel planctomycete from northern fen.</title>
        <authorList>
            <person name="Ivanova A."/>
        </authorList>
    </citation>
    <scope>NUCLEOTIDE SEQUENCE [LARGE SCALE GENOMIC DNA]</scope>
    <source>
        <strain evidence="3 4">Pla2</strain>
    </source>
</reference>
<gene>
    <name evidence="3" type="ORF">PZE19_27005</name>
</gene>
<evidence type="ECO:0000313" key="3">
    <source>
        <dbReference type="EMBL" id="MDG3007428.1"/>
    </source>
</evidence>
<evidence type="ECO:0008006" key="5">
    <source>
        <dbReference type="Google" id="ProtNLM"/>
    </source>
</evidence>
<dbReference type="PROSITE" id="PS51257">
    <property type="entry name" value="PROKAR_LIPOPROTEIN"/>
    <property type="match status" value="1"/>
</dbReference>
<feature type="chain" id="PRO_5045722452" description="Lipoprotein" evidence="2">
    <location>
        <begin position="24"/>
        <end position="63"/>
    </location>
</feature>
<dbReference type="EMBL" id="JARRAG010000002">
    <property type="protein sequence ID" value="MDG3007428.1"/>
    <property type="molecule type" value="Genomic_DNA"/>
</dbReference>
<evidence type="ECO:0000256" key="2">
    <source>
        <dbReference type="SAM" id="SignalP"/>
    </source>
</evidence>
<feature type="region of interest" description="Disordered" evidence="1">
    <location>
        <begin position="41"/>
        <end position="63"/>
    </location>
</feature>
<evidence type="ECO:0000313" key="4">
    <source>
        <dbReference type="Proteomes" id="UP001216907"/>
    </source>
</evidence>
<evidence type="ECO:0000256" key="1">
    <source>
        <dbReference type="SAM" id="MobiDB-lite"/>
    </source>
</evidence>
<accession>A0ABT6FIL4</accession>
<feature type="compositionally biased region" description="Polar residues" evidence="1">
    <location>
        <begin position="54"/>
        <end position="63"/>
    </location>
</feature>
<protein>
    <recommendedName>
        <fullName evidence="5">Lipoprotein</fullName>
    </recommendedName>
</protein>
<sequence>MRRLAGLLVAILFLAGCATTQHTDVGEENGLVDFLRGPLGGAHWGPWTPEFAPDSTTMSSRRR</sequence>